<keyword evidence="3" id="KW-1185">Reference proteome</keyword>
<sequence length="75" mass="8225">MYSSSRFSTAPATSSCSPRPTTQIKNLRSRDPFAFVSTLSTRNTCVRTFCVFCTKLSVPLRTIGVLHDSRSSGTC</sequence>
<gene>
    <name evidence="2" type="ORF">L596_002337</name>
</gene>
<dbReference type="EMBL" id="CM016762">
    <property type="protein sequence ID" value="TMS34823.1"/>
    <property type="molecule type" value="Genomic_DNA"/>
</dbReference>
<evidence type="ECO:0000256" key="1">
    <source>
        <dbReference type="SAM" id="MobiDB-lite"/>
    </source>
</evidence>
<reference evidence="2 3" key="1">
    <citation type="journal article" date="2015" name="Genome Biol.">
        <title>Comparative genomics of Steinernema reveals deeply conserved gene regulatory networks.</title>
        <authorList>
            <person name="Dillman A.R."/>
            <person name="Macchietto M."/>
            <person name="Porter C.F."/>
            <person name="Rogers A."/>
            <person name="Williams B."/>
            <person name="Antoshechkin I."/>
            <person name="Lee M.M."/>
            <person name="Goodwin Z."/>
            <person name="Lu X."/>
            <person name="Lewis E.E."/>
            <person name="Goodrich-Blair H."/>
            <person name="Stock S.P."/>
            <person name="Adams B.J."/>
            <person name="Sternberg P.W."/>
            <person name="Mortazavi A."/>
        </authorList>
    </citation>
    <scope>NUCLEOTIDE SEQUENCE [LARGE SCALE GENOMIC DNA]</scope>
    <source>
        <strain evidence="2 3">ALL</strain>
    </source>
</reference>
<dbReference type="AlphaFoldDB" id="A0A4V6I7D6"/>
<name>A0A4V6I7D6_STECR</name>
<proteinExistence type="predicted"/>
<organism evidence="2 3">
    <name type="scientific">Steinernema carpocapsae</name>
    <name type="common">Entomopathogenic nematode</name>
    <dbReference type="NCBI Taxonomy" id="34508"/>
    <lineage>
        <taxon>Eukaryota</taxon>
        <taxon>Metazoa</taxon>
        <taxon>Ecdysozoa</taxon>
        <taxon>Nematoda</taxon>
        <taxon>Chromadorea</taxon>
        <taxon>Rhabditida</taxon>
        <taxon>Tylenchina</taxon>
        <taxon>Panagrolaimomorpha</taxon>
        <taxon>Strongyloidoidea</taxon>
        <taxon>Steinernematidae</taxon>
        <taxon>Steinernema</taxon>
    </lineage>
</organism>
<accession>A0A4V6I7D6</accession>
<evidence type="ECO:0000313" key="2">
    <source>
        <dbReference type="EMBL" id="TMS34823.1"/>
    </source>
</evidence>
<reference evidence="2 3" key="2">
    <citation type="journal article" date="2019" name="G3 (Bethesda)">
        <title>Hybrid Assembly of the Genome of the Entomopathogenic Nematode Steinernema carpocapsae Identifies the X-Chromosome.</title>
        <authorList>
            <person name="Serra L."/>
            <person name="Macchietto M."/>
            <person name="Macias-Munoz A."/>
            <person name="McGill C.J."/>
            <person name="Rodriguez I.M."/>
            <person name="Rodriguez B."/>
            <person name="Murad R."/>
            <person name="Mortazavi A."/>
        </authorList>
    </citation>
    <scope>NUCLEOTIDE SEQUENCE [LARGE SCALE GENOMIC DNA]</scope>
    <source>
        <strain evidence="2 3">ALL</strain>
    </source>
</reference>
<dbReference type="Proteomes" id="UP000298663">
    <property type="component" value="Chromosome X"/>
</dbReference>
<dbReference type="EMBL" id="AZBU02000001">
    <property type="protein sequence ID" value="TMS34823.1"/>
    <property type="molecule type" value="Genomic_DNA"/>
</dbReference>
<evidence type="ECO:0000313" key="3">
    <source>
        <dbReference type="Proteomes" id="UP000298663"/>
    </source>
</evidence>
<comment type="caution">
    <text evidence="2">The sequence shown here is derived from an EMBL/GenBank/DDBJ whole genome shotgun (WGS) entry which is preliminary data.</text>
</comment>
<protein>
    <submittedName>
        <fullName evidence="2">Uncharacterized protein</fullName>
    </submittedName>
</protein>
<feature type="region of interest" description="Disordered" evidence="1">
    <location>
        <begin position="1"/>
        <end position="24"/>
    </location>
</feature>